<keyword evidence="9 13" id="KW-0472">Membrane</keyword>
<evidence type="ECO:0000256" key="12">
    <source>
        <dbReference type="ARBA" id="ARBA00023224"/>
    </source>
</evidence>
<comment type="subcellular location">
    <subcellularLocation>
        <location evidence="2 13">Cell membrane</location>
        <topology evidence="2 13">Multi-pass membrane protein</topology>
    </subcellularLocation>
</comment>
<evidence type="ECO:0000256" key="8">
    <source>
        <dbReference type="ARBA" id="ARBA00023040"/>
    </source>
</evidence>
<feature type="transmembrane region" description="Helical" evidence="13">
    <location>
        <begin position="135"/>
        <end position="154"/>
    </location>
</feature>
<evidence type="ECO:0000256" key="13">
    <source>
        <dbReference type="RuleBase" id="RU364061"/>
    </source>
</evidence>
<name>A0AA41N9J0_SCICA</name>
<feature type="transmembrane region" description="Helical" evidence="13">
    <location>
        <begin position="230"/>
        <end position="257"/>
    </location>
</feature>
<reference evidence="15" key="1">
    <citation type="submission" date="2020-03" db="EMBL/GenBank/DDBJ databases">
        <title>Studies in the Genomics of Life Span.</title>
        <authorList>
            <person name="Glass D."/>
        </authorList>
    </citation>
    <scope>NUCLEOTIDE SEQUENCE</scope>
    <source>
        <strain evidence="15">SUZIE</strain>
        <tissue evidence="15">Muscle</tissue>
    </source>
</reference>
<evidence type="ECO:0000259" key="14">
    <source>
        <dbReference type="PROSITE" id="PS50262"/>
    </source>
</evidence>
<feature type="transmembrane region" description="Helical" evidence="13">
    <location>
        <begin position="285"/>
        <end position="308"/>
    </location>
</feature>
<dbReference type="Proteomes" id="UP001166674">
    <property type="component" value="Unassembled WGS sequence"/>
</dbReference>
<evidence type="ECO:0000256" key="10">
    <source>
        <dbReference type="ARBA" id="ARBA00023170"/>
    </source>
</evidence>
<dbReference type="GO" id="GO:0016503">
    <property type="term" value="F:pheromone receptor activity"/>
    <property type="evidence" value="ECO:0007669"/>
    <property type="project" value="InterPro"/>
</dbReference>
<keyword evidence="16" id="KW-1185">Reference proteome</keyword>
<feature type="transmembrane region" description="Helical" evidence="13">
    <location>
        <begin position="175"/>
        <end position="195"/>
    </location>
</feature>
<dbReference type="InterPro" id="IPR017452">
    <property type="entry name" value="GPCR_Rhodpsn_7TM"/>
</dbReference>
<keyword evidence="8 13" id="KW-0297">G-protein coupled receptor</keyword>
<gene>
    <name evidence="15" type="ORF">SUZIE_185090</name>
</gene>
<dbReference type="GO" id="GO:0019236">
    <property type="term" value="P:response to pheromone"/>
    <property type="evidence" value="ECO:0007669"/>
    <property type="project" value="UniProtKB-KW"/>
</dbReference>
<dbReference type="PANTHER" id="PTHR24062">
    <property type="entry name" value="VOMERONASAL TYPE-1 RECEPTOR"/>
    <property type="match status" value="1"/>
</dbReference>
<evidence type="ECO:0000256" key="3">
    <source>
        <dbReference type="ARBA" id="ARBA00010663"/>
    </source>
</evidence>
<evidence type="ECO:0000256" key="1">
    <source>
        <dbReference type="ARBA" id="ARBA00003878"/>
    </source>
</evidence>
<dbReference type="GO" id="GO:0005886">
    <property type="term" value="C:plasma membrane"/>
    <property type="evidence" value="ECO:0007669"/>
    <property type="project" value="UniProtKB-SubCell"/>
</dbReference>
<keyword evidence="11" id="KW-0325">Glycoprotein</keyword>
<dbReference type="Pfam" id="PF03402">
    <property type="entry name" value="V1R"/>
    <property type="match status" value="1"/>
</dbReference>
<keyword evidence="10 13" id="KW-0675">Receptor</keyword>
<organism evidence="15 16">
    <name type="scientific">Sciurus carolinensis</name>
    <name type="common">Eastern gray squirrel</name>
    <dbReference type="NCBI Taxonomy" id="30640"/>
    <lineage>
        <taxon>Eukaryota</taxon>
        <taxon>Metazoa</taxon>
        <taxon>Chordata</taxon>
        <taxon>Craniata</taxon>
        <taxon>Vertebrata</taxon>
        <taxon>Euteleostomi</taxon>
        <taxon>Mammalia</taxon>
        <taxon>Eutheria</taxon>
        <taxon>Euarchontoglires</taxon>
        <taxon>Glires</taxon>
        <taxon>Rodentia</taxon>
        <taxon>Sciuromorpha</taxon>
        <taxon>Sciuridae</taxon>
        <taxon>Sciurinae</taxon>
        <taxon>Sciurini</taxon>
        <taxon>Sciurus</taxon>
    </lineage>
</organism>
<keyword evidence="5 13" id="KW-0589">Pheromone response</keyword>
<feature type="transmembrane region" description="Helical" evidence="13">
    <location>
        <begin position="55"/>
        <end position="83"/>
    </location>
</feature>
<evidence type="ECO:0000313" key="15">
    <source>
        <dbReference type="EMBL" id="MBZ3885867.1"/>
    </source>
</evidence>
<evidence type="ECO:0000256" key="7">
    <source>
        <dbReference type="ARBA" id="ARBA00022989"/>
    </source>
</evidence>
<evidence type="ECO:0000256" key="11">
    <source>
        <dbReference type="ARBA" id="ARBA00023180"/>
    </source>
</evidence>
<feature type="domain" description="G-protein coupled receptors family 1 profile" evidence="14">
    <location>
        <begin position="70"/>
        <end position="335"/>
    </location>
</feature>
<keyword evidence="4 13" id="KW-1003">Cell membrane</keyword>
<evidence type="ECO:0000256" key="4">
    <source>
        <dbReference type="ARBA" id="ARBA00022475"/>
    </source>
</evidence>
<dbReference type="InterPro" id="IPR004072">
    <property type="entry name" value="Vmron_rcpt_1"/>
</dbReference>
<dbReference type="Gene3D" id="1.20.1070.10">
    <property type="entry name" value="Rhodopsin 7-helix transmembrane proteins"/>
    <property type="match status" value="1"/>
</dbReference>
<comment type="function">
    <text evidence="1">Putative pheromone receptor.</text>
</comment>
<evidence type="ECO:0000256" key="6">
    <source>
        <dbReference type="ARBA" id="ARBA00022692"/>
    </source>
</evidence>
<dbReference type="GO" id="GO:0007606">
    <property type="term" value="P:sensory perception of chemical stimulus"/>
    <property type="evidence" value="ECO:0007669"/>
    <property type="project" value="UniProtKB-ARBA"/>
</dbReference>
<dbReference type="EMBL" id="JAATJV010403399">
    <property type="protein sequence ID" value="MBZ3885867.1"/>
    <property type="molecule type" value="Genomic_DNA"/>
</dbReference>
<comment type="caution">
    <text evidence="15">The sequence shown here is derived from an EMBL/GenBank/DDBJ whole genome shotgun (WGS) entry which is preliminary data.</text>
</comment>
<dbReference type="AlphaFoldDB" id="A0AA41N9J0"/>
<protein>
    <recommendedName>
        <fullName evidence="13">Vomeronasal type-1 receptor</fullName>
    </recommendedName>
</protein>
<evidence type="ECO:0000256" key="2">
    <source>
        <dbReference type="ARBA" id="ARBA00004651"/>
    </source>
</evidence>
<evidence type="ECO:0000256" key="9">
    <source>
        <dbReference type="ARBA" id="ARBA00023136"/>
    </source>
</evidence>
<keyword evidence="12 13" id="KW-0807">Transducer</keyword>
<evidence type="ECO:0000313" key="16">
    <source>
        <dbReference type="Proteomes" id="UP001166674"/>
    </source>
</evidence>
<comment type="similarity">
    <text evidence="3 13">Belongs to the G-protein coupled receptor 1 family.</text>
</comment>
<keyword evidence="6 13" id="KW-0812">Transmembrane</keyword>
<dbReference type="PROSITE" id="PS50262">
    <property type="entry name" value="G_PROTEIN_RECEP_F1_2"/>
    <property type="match status" value="1"/>
</dbReference>
<keyword evidence="7 13" id="KW-1133">Transmembrane helix</keyword>
<accession>A0AA41N9J0</accession>
<dbReference type="FunFam" id="1.20.1070.10:FF:000033">
    <property type="entry name" value="Vomeronasal type-1 receptor"/>
    <property type="match status" value="1"/>
</dbReference>
<evidence type="ECO:0000256" key="5">
    <source>
        <dbReference type="ARBA" id="ARBA00022507"/>
    </source>
</evidence>
<feature type="transmembrane region" description="Helical" evidence="13">
    <location>
        <begin position="95"/>
        <end position="115"/>
    </location>
</feature>
<dbReference type="PRINTS" id="PR01534">
    <property type="entry name" value="VOMERONASL1R"/>
</dbReference>
<dbReference type="SUPFAM" id="SSF81321">
    <property type="entry name" value="Family A G protein-coupled receptor-like"/>
    <property type="match status" value="1"/>
</dbReference>
<proteinExistence type="inferred from homology"/>
<sequence length="390" mass="44283">MVLTETSNTSLILMFLGSTCNSEVENLPRVCQDLNSLPALKDKKTTLMMIPRDTIFGVFLISELCIGVLGNSLLFMLYAYIFLVKPHLKKHIDPIVTQLLFANTLTILFTMIPDITSSLGVRRFLDDVGCQTVLFSYRVTRGVSICTTSILSAFQAITVSPSNSNLAWLKFKFPACMYPLLLFFWVINMLIYIHVIETVTTIRNFTLVGCGYVHAYCQTRQFGNQNSGTFISAILIHDLVFVLLMICTSLYIVSLLYRHCRRVQHIHSPRISSQSSPEHKATHTILLLVCCFVFLYFSNNCLTLYSFYAHQKIPRLEGISRALSSCYPTICPFLLMKNNQIISQFKSFFSVMRMRGSQRTFDDLSDAPGFFLQQGRVANDLPWQKSSCCS</sequence>